<protein>
    <recommendedName>
        <fullName evidence="2">Protein FAR1-RELATED SEQUENCE</fullName>
    </recommendedName>
</protein>
<proteinExistence type="inferred from homology"/>
<keyword evidence="2" id="KW-0539">Nucleus</keyword>
<gene>
    <name evidence="5" type="ORF">SI8410_03004020</name>
</gene>
<evidence type="ECO:0000256" key="3">
    <source>
        <dbReference type="SAM" id="MobiDB-lite"/>
    </source>
</evidence>
<dbReference type="PANTHER" id="PTHR31669">
    <property type="entry name" value="PROTEIN FAR1-RELATED SEQUENCE 10-RELATED"/>
    <property type="match status" value="1"/>
</dbReference>
<comment type="function">
    <text evidence="2">Putative transcription activator involved in regulating light control of development.</text>
</comment>
<dbReference type="Proteomes" id="UP000663760">
    <property type="component" value="Chromosome 3"/>
</dbReference>
<dbReference type="InterPro" id="IPR031052">
    <property type="entry name" value="FHY3/FAR1"/>
</dbReference>
<comment type="similarity">
    <text evidence="2">Belongs to the FHY3/FAR1 family.</text>
</comment>
<accession>A0A7I8K6I4</accession>
<sequence>MEGEEQLHDEPHEGNDAPAQLDAIGETVSEAPGSLLAEKANPGSLPTSNVFVRDNHTQAQLAAMNEGSANLPPADQKAFIRPTAPINESDNRGRNSDAQMDPAIGMAFETENAAYDCYNEYAKKMGFTIRWDNRTLSRRTGVTLARRFVCSKQGRRGDGQKKRHSQAKYHREETRCGCLAYMKIKLAGDGKYRIIELNATHNHPLASQVPFNYAVANLVLYNHHPLANQVPSIHPVPIQIANLRPLPNQVPNIRPVPIQVPNIHHPLPPATQVPNAHPPAASAQVSGIRPRPNQVPYNHPVAVFVPINPQQVQSHHLAGKSPNNQHAGHVVIMQRVPGAQGSVSGKTKRKRKAAVAAAADDNDKLEEVSPDVDSQISGMEGLENLPANARNYLPVKRTNPMQKSDVDGLFEYFRSKQAKNSSFFYSFQLDVNEKITNVFWMDGRMKTDYARFGDVLCVDTTYRMNDYGRPLVLFVGVNHHKQMTVFGAALIYDETAYSFRWVFRTFLEAVGGRRPATLLTDESTAILSAATSEFSSVPHRLCVWHLYQNAMKNLAKVFTGSKDFDDDFGRCIYDHEVEAEFIQGWNAMLEKYNLVENSWLRHRFREREKWAPAYGRTAFCADIHSAQHRERMNKELRKYLSSARDMESFLQGFDRFLDDRRSKEVEANSKMTKSSPYAPPVSIIQQAARVYTAAAFDMFMAEYVAGLECLVRERKFDGSTQILTVEDGRGHQHAVRVNLEEETLSCSCSKFDRAGILCGHVLTCITKRLRSIPDRYILKRWTRCAGNISLSSDPITAADVHDWRDLLSRRYGSLVHDFVQLSVRAAEDEEIYSCALKHKEAMSEEMEKLFKEKTSSLSYHLFGEHVW</sequence>
<keyword evidence="1 2" id="KW-0863">Zinc-finger</keyword>
<feature type="region of interest" description="Disordered" evidence="3">
    <location>
        <begin position="356"/>
        <end position="378"/>
    </location>
</feature>
<dbReference type="InterPro" id="IPR018289">
    <property type="entry name" value="MULE_transposase_dom"/>
</dbReference>
<reference evidence="5" key="1">
    <citation type="submission" date="2020-02" db="EMBL/GenBank/DDBJ databases">
        <authorList>
            <person name="Scholz U."/>
            <person name="Mascher M."/>
            <person name="Fiebig A."/>
        </authorList>
    </citation>
    <scope>NUCLEOTIDE SEQUENCE</scope>
</reference>
<dbReference type="AlphaFoldDB" id="A0A7I8K6I4"/>
<evidence type="ECO:0000313" key="6">
    <source>
        <dbReference type="Proteomes" id="UP000663760"/>
    </source>
</evidence>
<dbReference type="Pfam" id="PF10551">
    <property type="entry name" value="MULE"/>
    <property type="match status" value="1"/>
</dbReference>
<dbReference type="GO" id="GO:0008270">
    <property type="term" value="F:zinc ion binding"/>
    <property type="evidence" value="ECO:0007669"/>
    <property type="project" value="UniProtKB-UniRule"/>
</dbReference>
<evidence type="ECO:0000313" key="5">
    <source>
        <dbReference type="EMBL" id="CAA7393239.1"/>
    </source>
</evidence>
<comment type="subcellular location">
    <subcellularLocation>
        <location evidence="2">Nucleus</location>
    </subcellularLocation>
</comment>
<keyword evidence="2" id="KW-0862">Zinc</keyword>
<dbReference type="GO" id="GO:0006355">
    <property type="term" value="P:regulation of DNA-templated transcription"/>
    <property type="evidence" value="ECO:0007669"/>
    <property type="project" value="UniProtKB-UniRule"/>
</dbReference>
<dbReference type="OrthoDB" id="751465at2759"/>
<name>A0A7I8K6I4_SPIIN</name>
<dbReference type="InterPro" id="IPR004330">
    <property type="entry name" value="FAR1_DNA_bnd_dom"/>
</dbReference>
<evidence type="ECO:0000259" key="4">
    <source>
        <dbReference type="PROSITE" id="PS50966"/>
    </source>
</evidence>
<dbReference type="PANTHER" id="PTHR31669:SF281">
    <property type="entry name" value="PROTEIN FAR1-RELATED SEQUENCE"/>
    <property type="match status" value="1"/>
</dbReference>
<feature type="region of interest" description="Disordered" evidence="3">
    <location>
        <begin position="1"/>
        <end position="42"/>
    </location>
</feature>
<dbReference type="GO" id="GO:0005634">
    <property type="term" value="C:nucleus"/>
    <property type="evidence" value="ECO:0007669"/>
    <property type="project" value="UniProtKB-SubCell"/>
</dbReference>
<dbReference type="Pfam" id="PF04434">
    <property type="entry name" value="SWIM"/>
    <property type="match status" value="1"/>
</dbReference>
<evidence type="ECO:0000256" key="1">
    <source>
        <dbReference type="PROSITE-ProRule" id="PRU00325"/>
    </source>
</evidence>
<dbReference type="InterPro" id="IPR007527">
    <property type="entry name" value="Znf_SWIM"/>
</dbReference>
<dbReference type="EMBL" id="LR746266">
    <property type="protein sequence ID" value="CAA7393239.1"/>
    <property type="molecule type" value="Genomic_DNA"/>
</dbReference>
<evidence type="ECO:0000256" key="2">
    <source>
        <dbReference type="RuleBase" id="RU367018"/>
    </source>
</evidence>
<keyword evidence="2" id="KW-0479">Metal-binding</keyword>
<dbReference type="Pfam" id="PF03101">
    <property type="entry name" value="FAR1"/>
    <property type="match status" value="1"/>
</dbReference>
<feature type="domain" description="SWIM-type" evidence="4">
    <location>
        <begin position="735"/>
        <end position="769"/>
    </location>
</feature>
<feature type="compositionally biased region" description="Basic and acidic residues" evidence="3">
    <location>
        <begin position="1"/>
        <end position="15"/>
    </location>
</feature>
<dbReference type="PROSITE" id="PS50966">
    <property type="entry name" value="ZF_SWIM"/>
    <property type="match status" value="1"/>
</dbReference>
<organism evidence="5 6">
    <name type="scientific">Spirodela intermedia</name>
    <name type="common">Intermediate duckweed</name>
    <dbReference type="NCBI Taxonomy" id="51605"/>
    <lineage>
        <taxon>Eukaryota</taxon>
        <taxon>Viridiplantae</taxon>
        <taxon>Streptophyta</taxon>
        <taxon>Embryophyta</taxon>
        <taxon>Tracheophyta</taxon>
        <taxon>Spermatophyta</taxon>
        <taxon>Magnoliopsida</taxon>
        <taxon>Liliopsida</taxon>
        <taxon>Araceae</taxon>
        <taxon>Lemnoideae</taxon>
        <taxon>Spirodela</taxon>
    </lineage>
</organism>
<keyword evidence="6" id="KW-1185">Reference proteome</keyword>